<evidence type="ECO:0000313" key="2">
    <source>
        <dbReference type="EMBL" id="MBE1582220.1"/>
    </source>
</evidence>
<dbReference type="PANTHER" id="PTHR11803">
    <property type="entry name" value="2-IMINOBUTANOATE/2-IMINOPROPANOATE DEAMINASE RIDA"/>
    <property type="match status" value="1"/>
</dbReference>
<dbReference type="InterPro" id="IPR035959">
    <property type="entry name" value="RutC-like_sf"/>
</dbReference>
<dbReference type="Gene3D" id="3.30.1330.40">
    <property type="entry name" value="RutC-like"/>
    <property type="match status" value="1"/>
</dbReference>
<dbReference type="EMBL" id="JADBEK010000001">
    <property type="protein sequence ID" value="MBE1582220.1"/>
    <property type="molecule type" value="Genomic_DNA"/>
</dbReference>
<dbReference type="Proteomes" id="UP000633509">
    <property type="component" value="Unassembled WGS sequence"/>
</dbReference>
<accession>A0ABR9LPJ6</accession>
<evidence type="ECO:0000313" key="3">
    <source>
        <dbReference type="Proteomes" id="UP000633509"/>
    </source>
</evidence>
<sequence>MPKRWNPAGVPAPIGSYSHVATVPANTTLVFVSGQVGNLRDGSLAGPDALSQTRQVFANLRSVLDEFGATPDDVVKLLTFVSGTEHLPGFRAARDDVFAEWYPGGDVPAHSLAVVAALAAPELTVEIEAVIAVRDMPGARRDP</sequence>
<comment type="similarity">
    <text evidence="1">Belongs to the RutC family.</text>
</comment>
<reference evidence="2 3" key="1">
    <citation type="submission" date="2020-10" db="EMBL/GenBank/DDBJ databases">
        <title>Sequencing the genomes of 1000 actinobacteria strains.</title>
        <authorList>
            <person name="Klenk H.-P."/>
        </authorList>
    </citation>
    <scope>NUCLEOTIDE SEQUENCE [LARGE SCALE GENOMIC DNA]</scope>
    <source>
        <strain evidence="2 3">DSM 43173</strain>
    </source>
</reference>
<gene>
    <name evidence="2" type="ORF">H4W80_000478</name>
</gene>
<dbReference type="CDD" id="cd00448">
    <property type="entry name" value="YjgF_YER057c_UK114_family"/>
    <property type="match status" value="1"/>
</dbReference>
<dbReference type="SUPFAM" id="SSF55298">
    <property type="entry name" value="YjgF-like"/>
    <property type="match status" value="1"/>
</dbReference>
<organism evidence="2 3">
    <name type="scientific">Nonomuraea angiospora</name>
    <dbReference type="NCBI Taxonomy" id="46172"/>
    <lineage>
        <taxon>Bacteria</taxon>
        <taxon>Bacillati</taxon>
        <taxon>Actinomycetota</taxon>
        <taxon>Actinomycetes</taxon>
        <taxon>Streptosporangiales</taxon>
        <taxon>Streptosporangiaceae</taxon>
        <taxon>Nonomuraea</taxon>
    </lineage>
</organism>
<dbReference type="RefSeq" id="WP_192783536.1">
    <property type="nucleotide sequence ID" value="NZ_JADBEK010000001.1"/>
</dbReference>
<dbReference type="PANTHER" id="PTHR11803:SF58">
    <property type="entry name" value="PROTEIN HMF1-RELATED"/>
    <property type="match status" value="1"/>
</dbReference>
<comment type="caution">
    <text evidence="2">The sequence shown here is derived from an EMBL/GenBank/DDBJ whole genome shotgun (WGS) entry which is preliminary data.</text>
</comment>
<evidence type="ECO:0000256" key="1">
    <source>
        <dbReference type="ARBA" id="ARBA00010552"/>
    </source>
</evidence>
<protein>
    <submittedName>
        <fullName evidence="2">Enamine deaminase RidA (YjgF/YER057c/UK114 family)</fullName>
    </submittedName>
</protein>
<dbReference type="InterPro" id="IPR006175">
    <property type="entry name" value="YjgF/YER057c/UK114"/>
</dbReference>
<name>A0ABR9LPJ6_9ACTN</name>
<keyword evidence="3" id="KW-1185">Reference proteome</keyword>
<dbReference type="Pfam" id="PF01042">
    <property type="entry name" value="Ribonuc_L-PSP"/>
    <property type="match status" value="1"/>
</dbReference>
<proteinExistence type="inferred from homology"/>